<dbReference type="Pfam" id="PF13638">
    <property type="entry name" value="PIN_4"/>
    <property type="match status" value="1"/>
</dbReference>
<gene>
    <name evidence="4" type="primary">LOC103702741</name>
</gene>
<dbReference type="AlphaFoldDB" id="A0A8B9AQK0"/>
<evidence type="ECO:0000256" key="1">
    <source>
        <dbReference type="SAM" id="MobiDB-lite"/>
    </source>
</evidence>
<dbReference type="PANTHER" id="PTHR22593">
    <property type="entry name" value="TRANSMEMBRANE PROTEIN 18"/>
    <property type="match status" value="1"/>
</dbReference>
<dbReference type="SMART" id="SM00240">
    <property type="entry name" value="FHA"/>
    <property type="match status" value="1"/>
</dbReference>
<feature type="region of interest" description="Disordered" evidence="1">
    <location>
        <begin position="570"/>
        <end position="589"/>
    </location>
</feature>
<feature type="compositionally biased region" description="Basic and acidic residues" evidence="1">
    <location>
        <begin position="570"/>
        <end position="582"/>
    </location>
</feature>
<feature type="domain" description="FHA" evidence="2">
    <location>
        <begin position="54"/>
        <end position="105"/>
    </location>
</feature>
<reference evidence="4" key="2">
    <citation type="submission" date="2025-08" db="UniProtKB">
        <authorList>
            <consortium name="RefSeq"/>
        </authorList>
    </citation>
    <scope>IDENTIFICATION</scope>
    <source>
        <tissue evidence="4">Young leaves</tissue>
    </source>
</reference>
<feature type="compositionally biased region" description="Polar residues" evidence="1">
    <location>
        <begin position="174"/>
        <end position="190"/>
    </location>
</feature>
<organism evidence="3 4">
    <name type="scientific">Phoenix dactylifera</name>
    <name type="common">Date palm</name>
    <dbReference type="NCBI Taxonomy" id="42345"/>
    <lineage>
        <taxon>Eukaryota</taxon>
        <taxon>Viridiplantae</taxon>
        <taxon>Streptophyta</taxon>
        <taxon>Embryophyta</taxon>
        <taxon>Tracheophyta</taxon>
        <taxon>Spermatophyta</taxon>
        <taxon>Magnoliopsida</taxon>
        <taxon>Liliopsida</taxon>
        <taxon>Arecaceae</taxon>
        <taxon>Coryphoideae</taxon>
        <taxon>Phoeniceae</taxon>
        <taxon>Phoenix</taxon>
    </lineage>
</organism>
<feature type="compositionally biased region" description="Acidic residues" evidence="1">
    <location>
        <begin position="299"/>
        <end position="310"/>
    </location>
</feature>
<dbReference type="OrthoDB" id="444265at2759"/>
<feature type="region of interest" description="Disordered" evidence="1">
    <location>
        <begin position="454"/>
        <end position="498"/>
    </location>
</feature>
<sequence length="983" mass="111191">MVAEKRERPQEKEIKIPVFSVLKKGSILKHIFLNGPEPGIGKDGDVPNQEEEPILIGRHPDCHIVLDHPSISRFHLEVRIDPAKQKLSVIDRSSVHGTWVSGTRIQHHVPVDLVDGDMLRLGASTRVYRFQWVPLSRASEMEKPMEPLLEEREETYQEEIPMTLNANSDDMLSSKLHSVSDSTNPSSLDEFSSLPLQMESPSPVTKEFDEEESLSFSFVAPVVESASFSSATNGENGKLYDFSAVGVPSEGEKLSLLGLEKQAMSSSLLSRRSKSISLLHIPNGRSKERTGSTSSAKDMEEEIQKEDIEEQGERESSLRKVLFADIDEKEIGEAFDSEKENSLPKISADQKSKKIRKLQNSPPNVVIHLNTQEEVFNSDKENWTPEVFKEFELKRFVSASSVENKEQDTCALDEEYMTVGNSFDQKKEHTSFEGSPSVAISALNLEEDMFQSAREMRAPESSKVQRRKEQSFENRVENETEDTSASDKDNVRPQLSFDRVLRKNQRDLLGSSSIDISSLNMEENQFQYDRVNWTPEVSGDLKLEEPDSENHARNKRDGDTLALDKENSTAEFYSDQKSKSNQDKQQPFTAASNAEVVFHSDKENQTPEVPRAQKTKKPIFENCETKAGGENLFLSDKENLTPDVSSAQRFIKPISESLVKVEREIMRKRVERVPLQLIFDKNCLTNGQRMVEKCSNTSVNSISANHHPVNNTERMENKSNGTLSQLMGQILSKVEEKKKWNMVVDTSCFLNEELNRSLRLLEGLKGTHLIIPMMVIRELDCMKRHERWFRKETKASSALKWIAECMLKSSWWIHIQRSSEMTPVASTCPPSPHSLLGEGNNDFGAVPSGLMAFSTCGSLIEIVSPTAEDHMLDTALRFKRIKSDGQLVLLSNNITLKIKAMAEGLLCETPKEFRDSLVNPHSKRFLWKESSPRGSTWSRSDQMAHTENYYHQMPNIRKAADGATGLKLILLHDSHYAQTNLVK</sequence>
<dbReference type="Gene3D" id="2.60.200.20">
    <property type="match status" value="1"/>
</dbReference>
<dbReference type="CDD" id="cd22691">
    <property type="entry name" value="FHA_PS1-like"/>
    <property type="match status" value="1"/>
</dbReference>
<dbReference type="PANTHER" id="PTHR22593:SF8">
    <property type="entry name" value="FHA DOMAIN-CONTAINING PROTEIN PS1"/>
    <property type="match status" value="1"/>
</dbReference>
<dbReference type="SUPFAM" id="SSF49879">
    <property type="entry name" value="SMAD/FHA domain"/>
    <property type="match status" value="1"/>
</dbReference>
<feature type="region of interest" description="Disordered" evidence="1">
    <location>
        <begin position="540"/>
        <end position="563"/>
    </location>
</feature>
<keyword evidence="3" id="KW-1185">Reference proteome</keyword>
<dbReference type="InterPro" id="IPR008984">
    <property type="entry name" value="SMAD_FHA_dom_sf"/>
</dbReference>
<dbReference type="PROSITE" id="PS50006">
    <property type="entry name" value="FHA_DOMAIN"/>
    <property type="match status" value="1"/>
</dbReference>
<feature type="compositionally biased region" description="Basic and acidic residues" evidence="1">
    <location>
        <begin position="467"/>
        <end position="478"/>
    </location>
</feature>
<dbReference type="InterPro" id="IPR000253">
    <property type="entry name" value="FHA_dom"/>
</dbReference>
<feature type="region of interest" description="Disordered" evidence="1">
    <location>
        <begin position="279"/>
        <end position="314"/>
    </location>
</feature>
<proteinExistence type="predicted"/>
<dbReference type="InterPro" id="IPR002716">
    <property type="entry name" value="PIN_dom"/>
</dbReference>
<dbReference type="KEGG" id="pda:103702741"/>
<reference evidence="3" key="1">
    <citation type="journal article" date="2019" name="Nat. Commun.">
        <title>Genome-wide association mapping of date palm fruit traits.</title>
        <authorList>
            <person name="Hazzouri K.M."/>
            <person name="Gros-Balthazard M."/>
            <person name="Flowers J.M."/>
            <person name="Copetti D."/>
            <person name="Lemansour A."/>
            <person name="Lebrun M."/>
            <person name="Masmoudi K."/>
            <person name="Ferrand S."/>
            <person name="Dhar M.I."/>
            <person name="Fresquez Z.A."/>
            <person name="Rosas U."/>
            <person name="Zhang J."/>
            <person name="Talag J."/>
            <person name="Lee S."/>
            <person name="Kudrna D."/>
            <person name="Powell R.F."/>
            <person name="Leitch I.J."/>
            <person name="Krueger R.R."/>
            <person name="Wing R.A."/>
            <person name="Amiri K.M.A."/>
            <person name="Purugganan M.D."/>
        </authorList>
    </citation>
    <scope>NUCLEOTIDE SEQUENCE [LARGE SCALE GENOMIC DNA]</scope>
    <source>
        <strain evidence="3">cv. Khalas</strain>
    </source>
</reference>
<dbReference type="RefSeq" id="XP_038988710.1">
    <property type="nucleotide sequence ID" value="XM_039132782.1"/>
</dbReference>
<dbReference type="Pfam" id="PF00498">
    <property type="entry name" value="FHA"/>
    <property type="match status" value="1"/>
</dbReference>
<name>A0A8B9AQK0_PHODC</name>
<dbReference type="CDD" id="cd09880">
    <property type="entry name" value="PIN_Smg5-6-like"/>
    <property type="match status" value="1"/>
</dbReference>
<accession>A0A8B9AQK0</accession>
<dbReference type="Proteomes" id="UP000228380">
    <property type="component" value="Chromosome 1"/>
</dbReference>
<dbReference type="GO" id="GO:0031965">
    <property type="term" value="C:nuclear membrane"/>
    <property type="evidence" value="ECO:0007669"/>
    <property type="project" value="TreeGrafter"/>
</dbReference>
<dbReference type="Gene3D" id="3.40.50.1010">
    <property type="entry name" value="5'-nuclease"/>
    <property type="match status" value="1"/>
</dbReference>
<feature type="region of interest" description="Disordered" evidence="1">
    <location>
        <begin position="174"/>
        <end position="209"/>
    </location>
</feature>
<protein>
    <submittedName>
        <fullName evidence="4">FHA domain-containing protein PS1-like</fullName>
    </submittedName>
</protein>
<evidence type="ECO:0000313" key="3">
    <source>
        <dbReference type="Proteomes" id="UP000228380"/>
    </source>
</evidence>
<evidence type="ECO:0000259" key="2">
    <source>
        <dbReference type="PROSITE" id="PS50006"/>
    </source>
</evidence>
<dbReference type="GeneID" id="103702741"/>
<evidence type="ECO:0000313" key="4">
    <source>
        <dbReference type="RefSeq" id="XP_038988710.1"/>
    </source>
</evidence>